<dbReference type="EC" id="2.6.1.9" evidence="9"/>
<comment type="cofactor">
    <cofactor evidence="1 9">
        <name>pyridoxal 5'-phosphate</name>
        <dbReference type="ChEBI" id="CHEBI:597326"/>
    </cofactor>
</comment>
<reference evidence="11 12" key="1">
    <citation type="submission" date="2019-10" db="EMBL/GenBank/DDBJ databases">
        <authorList>
            <person name="Dong K."/>
        </authorList>
    </citation>
    <scope>NUCLEOTIDE SEQUENCE [LARGE SCALE GENOMIC DNA]</scope>
    <source>
        <strain evidence="11 12">DSM 28960</strain>
    </source>
</reference>
<dbReference type="RefSeq" id="WP_153495777.1">
    <property type="nucleotide sequence ID" value="NZ_CAXYUY010000004.1"/>
</dbReference>
<dbReference type="Gene3D" id="3.90.1150.10">
    <property type="entry name" value="Aspartate Aminotransferase, domain 1"/>
    <property type="match status" value="1"/>
</dbReference>
<keyword evidence="12" id="KW-1185">Reference proteome</keyword>
<protein>
    <recommendedName>
        <fullName evidence="9">Histidinol-phosphate aminotransferase</fullName>
        <ecNumber evidence="9">2.6.1.9</ecNumber>
    </recommendedName>
    <alternativeName>
        <fullName evidence="9">Imidazole acetol-phosphate transaminase</fullName>
    </alternativeName>
</protein>
<evidence type="ECO:0000313" key="11">
    <source>
        <dbReference type="EMBL" id="MQW39106.1"/>
    </source>
</evidence>
<keyword evidence="7 9" id="KW-0663">Pyridoxal phosphate</keyword>
<evidence type="ECO:0000313" key="12">
    <source>
        <dbReference type="Proteomes" id="UP000439550"/>
    </source>
</evidence>
<dbReference type="InterPro" id="IPR001917">
    <property type="entry name" value="Aminotrans_II_pyridoxalP_BS"/>
</dbReference>
<dbReference type="GO" id="GO:0030170">
    <property type="term" value="F:pyridoxal phosphate binding"/>
    <property type="evidence" value="ECO:0007669"/>
    <property type="project" value="InterPro"/>
</dbReference>
<dbReference type="GO" id="GO:0004400">
    <property type="term" value="F:histidinol-phosphate transaminase activity"/>
    <property type="evidence" value="ECO:0007669"/>
    <property type="project" value="UniProtKB-UniRule"/>
</dbReference>
<dbReference type="GO" id="GO:0000105">
    <property type="term" value="P:L-histidine biosynthetic process"/>
    <property type="evidence" value="ECO:0007669"/>
    <property type="project" value="UniProtKB-UniRule"/>
</dbReference>
<dbReference type="PANTHER" id="PTHR42885:SF2">
    <property type="entry name" value="HISTIDINOL-PHOSPHATE AMINOTRANSFERASE"/>
    <property type="match status" value="1"/>
</dbReference>
<dbReference type="PROSITE" id="PS00599">
    <property type="entry name" value="AA_TRANSFER_CLASS_2"/>
    <property type="match status" value="1"/>
</dbReference>
<organism evidence="11 12">
    <name type="scientific">Lactococcus hircilactis</name>
    <dbReference type="NCBI Taxonomy" id="1494462"/>
    <lineage>
        <taxon>Bacteria</taxon>
        <taxon>Bacillati</taxon>
        <taxon>Bacillota</taxon>
        <taxon>Bacilli</taxon>
        <taxon>Lactobacillales</taxon>
        <taxon>Streptococcaceae</taxon>
        <taxon>Lactococcus</taxon>
    </lineage>
</organism>
<evidence type="ECO:0000256" key="2">
    <source>
        <dbReference type="ARBA" id="ARBA00007970"/>
    </source>
</evidence>
<dbReference type="InterPro" id="IPR015424">
    <property type="entry name" value="PyrdxlP-dep_Trfase"/>
</dbReference>
<comment type="caution">
    <text evidence="11">The sequence shown here is derived from an EMBL/GenBank/DDBJ whole genome shotgun (WGS) entry which is preliminary data.</text>
</comment>
<keyword evidence="4 9" id="KW-0032">Aminotransferase</keyword>
<dbReference type="PANTHER" id="PTHR42885">
    <property type="entry name" value="HISTIDINOL-PHOSPHATE AMINOTRANSFERASE-RELATED"/>
    <property type="match status" value="1"/>
</dbReference>
<comment type="subunit">
    <text evidence="3 9">Homodimer.</text>
</comment>
<dbReference type="InterPro" id="IPR015421">
    <property type="entry name" value="PyrdxlP-dep_Trfase_major"/>
</dbReference>
<evidence type="ECO:0000256" key="4">
    <source>
        <dbReference type="ARBA" id="ARBA00022576"/>
    </source>
</evidence>
<evidence type="ECO:0000259" key="10">
    <source>
        <dbReference type="Pfam" id="PF00155"/>
    </source>
</evidence>
<evidence type="ECO:0000256" key="1">
    <source>
        <dbReference type="ARBA" id="ARBA00001933"/>
    </source>
</evidence>
<dbReference type="Proteomes" id="UP000439550">
    <property type="component" value="Unassembled WGS sequence"/>
</dbReference>
<keyword evidence="5 9" id="KW-0028">Amino-acid biosynthesis</keyword>
<dbReference type="Gene3D" id="3.40.640.10">
    <property type="entry name" value="Type I PLP-dependent aspartate aminotransferase-like (Major domain)"/>
    <property type="match status" value="1"/>
</dbReference>
<proteinExistence type="inferred from homology"/>
<keyword evidence="8 9" id="KW-0368">Histidine biosynthesis</keyword>
<feature type="modified residue" description="N6-(pyridoxal phosphate)lysine" evidence="9">
    <location>
        <position position="208"/>
    </location>
</feature>
<dbReference type="Pfam" id="PF00155">
    <property type="entry name" value="Aminotran_1_2"/>
    <property type="match status" value="1"/>
</dbReference>
<evidence type="ECO:0000256" key="3">
    <source>
        <dbReference type="ARBA" id="ARBA00011738"/>
    </source>
</evidence>
<comment type="similarity">
    <text evidence="2 9">Belongs to the class-II pyridoxal-phosphate-dependent aminotransferase family. Histidinol-phosphate aminotransferase subfamily.</text>
</comment>
<dbReference type="NCBIfam" id="TIGR01141">
    <property type="entry name" value="hisC"/>
    <property type="match status" value="1"/>
</dbReference>
<keyword evidence="6 9" id="KW-0808">Transferase</keyword>
<dbReference type="HAMAP" id="MF_01023">
    <property type="entry name" value="HisC_aminotrans_2"/>
    <property type="match status" value="1"/>
</dbReference>
<sequence length="350" mass="39782">MSWKEKIRSVEPYVSGEQPNFDQMIKLNTNENPYPPSRHISAVLKAVSTDKLALYPSADADTLRHAIAQLHGLNDNQVFIGNGSDEVLSLSFLTFFNSTDPIFLPDVTYPFYTTYCDLYGITYKKQNVDQNFHMQLKDYTEKNGGIIFCNPCNPTGIVEPLEFIEQLLLTNSDSVVIIDEAYADFASCSAVSLLKDYENLLITKTFSKARSLAGIRLGYALGSPFAIQKLYDVKNSFNSYCVDRITQQIGLASVHDHQGMIENINKIIKTRTWFLKELHRLGFVSTDSKANFVFVSTDKMPAKTLYEKLYDARIIVRYWDHPGISDWIRITIGTDDQMICVLNFLKKVLL</sequence>
<dbReference type="UniPathway" id="UPA00031">
    <property type="reaction ID" value="UER00012"/>
</dbReference>
<evidence type="ECO:0000256" key="8">
    <source>
        <dbReference type="ARBA" id="ARBA00023102"/>
    </source>
</evidence>
<comment type="catalytic activity">
    <reaction evidence="9">
        <text>L-histidinol phosphate + 2-oxoglutarate = 3-(imidazol-4-yl)-2-oxopropyl phosphate + L-glutamate</text>
        <dbReference type="Rhea" id="RHEA:23744"/>
        <dbReference type="ChEBI" id="CHEBI:16810"/>
        <dbReference type="ChEBI" id="CHEBI:29985"/>
        <dbReference type="ChEBI" id="CHEBI:57766"/>
        <dbReference type="ChEBI" id="CHEBI:57980"/>
        <dbReference type="EC" id="2.6.1.9"/>
    </reaction>
</comment>
<name>A0A7X1Z978_9LACT</name>
<accession>A0A7X1Z978</accession>
<evidence type="ECO:0000256" key="5">
    <source>
        <dbReference type="ARBA" id="ARBA00022605"/>
    </source>
</evidence>
<comment type="pathway">
    <text evidence="9">Amino-acid biosynthesis; L-histidine biosynthesis; L-histidine from 5-phospho-alpha-D-ribose 1-diphosphate: step 7/9.</text>
</comment>
<dbReference type="InterPro" id="IPR015422">
    <property type="entry name" value="PyrdxlP-dep_Trfase_small"/>
</dbReference>
<evidence type="ECO:0000256" key="7">
    <source>
        <dbReference type="ARBA" id="ARBA00022898"/>
    </source>
</evidence>
<dbReference type="AlphaFoldDB" id="A0A7X1Z978"/>
<feature type="domain" description="Aminotransferase class I/classII large" evidence="10">
    <location>
        <begin position="23"/>
        <end position="338"/>
    </location>
</feature>
<dbReference type="EMBL" id="WITJ01000004">
    <property type="protein sequence ID" value="MQW39106.1"/>
    <property type="molecule type" value="Genomic_DNA"/>
</dbReference>
<dbReference type="InterPro" id="IPR005861">
    <property type="entry name" value="HisP_aminotrans"/>
</dbReference>
<dbReference type="OrthoDB" id="9813612at2"/>
<dbReference type="SUPFAM" id="SSF53383">
    <property type="entry name" value="PLP-dependent transferases"/>
    <property type="match status" value="1"/>
</dbReference>
<dbReference type="CDD" id="cd00609">
    <property type="entry name" value="AAT_like"/>
    <property type="match status" value="1"/>
</dbReference>
<evidence type="ECO:0000256" key="9">
    <source>
        <dbReference type="HAMAP-Rule" id="MF_01023"/>
    </source>
</evidence>
<dbReference type="InterPro" id="IPR004839">
    <property type="entry name" value="Aminotransferase_I/II_large"/>
</dbReference>
<gene>
    <name evidence="9" type="primary">hisC</name>
    <name evidence="11" type="ORF">GHI93_03950</name>
</gene>
<evidence type="ECO:0000256" key="6">
    <source>
        <dbReference type="ARBA" id="ARBA00022679"/>
    </source>
</evidence>